<keyword evidence="2" id="KW-0762">Sugar transport</keyword>
<dbReference type="SUPFAM" id="SSF51261">
    <property type="entry name" value="Duplicated hybrid motif"/>
    <property type="match status" value="1"/>
</dbReference>
<dbReference type="EMBL" id="CP002207">
    <property type="protein sequence ID" value="ADP34879.1"/>
    <property type="molecule type" value="Genomic_DNA"/>
</dbReference>
<keyword evidence="3" id="KW-0808">Transferase</keyword>
<keyword evidence="1" id="KW-0813">Transport</keyword>
<feature type="domain" description="PTS EIIA type-1" evidence="5">
    <location>
        <begin position="21"/>
        <end position="56"/>
    </location>
</feature>
<evidence type="ECO:0000256" key="4">
    <source>
        <dbReference type="ARBA" id="ARBA00022683"/>
    </source>
</evidence>
<dbReference type="Gene3D" id="2.70.70.10">
    <property type="entry name" value="Glucose Permease (Domain IIA)"/>
    <property type="match status" value="1"/>
</dbReference>
<sequence>MFKKAFQILQQLGRVLMTPVAGQKVKQGQRLLTFNLNGIKEHAASAITPMIFTNRTEEEMKRIRMNSSPCKRGIF</sequence>
<evidence type="ECO:0000256" key="3">
    <source>
        <dbReference type="ARBA" id="ARBA00022679"/>
    </source>
</evidence>
<keyword evidence="4" id="KW-0598">Phosphotransferase system</keyword>
<evidence type="ECO:0000313" key="7">
    <source>
        <dbReference type="Proteomes" id="UP000006867"/>
    </source>
</evidence>
<evidence type="ECO:0000313" key="6">
    <source>
        <dbReference type="EMBL" id="ADP34879.1"/>
    </source>
</evidence>
<proteinExistence type="predicted"/>
<name>A0ABM5M3Y1_BACA1</name>
<evidence type="ECO:0000259" key="5">
    <source>
        <dbReference type="Pfam" id="PF00358"/>
    </source>
</evidence>
<evidence type="ECO:0000256" key="1">
    <source>
        <dbReference type="ARBA" id="ARBA00022448"/>
    </source>
</evidence>
<dbReference type="InterPro" id="IPR001127">
    <property type="entry name" value="PTS_EIIA_1_perm"/>
</dbReference>
<reference evidence="6 7" key="1">
    <citation type="journal article" date="2011" name="Front. Microbiol.">
        <title>Genomic signatures of strain selection and enhancement in Bacillus atrophaeus var. globigii, a historical biowarfare simulant.</title>
        <authorList>
            <person name="Gibbons H.S."/>
            <person name="Broomall S.M."/>
            <person name="McNew L.A."/>
            <person name="Daligault H."/>
            <person name="Chapman C."/>
            <person name="Bruce D."/>
            <person name="Karavis M."/>
            <person name="Krepps M."/>
            <person name="McGregor P.A."/>
            <person name="Hong C."/>
            <person name="Park K.H."/>
            <person name="Akmal A."/>
            <person name="Feldman A."/>
            <person name="Lin J.S."/>
            <person name="Chang W.E."/>
            <person name="Higgs B.W."/>
            <person name="Demirev P."/>
            <person name="Lindquist J."/>
            <person name="Liem A."/>
            <person name="Fochler E."/>
            <person name="Read T.D."/>
            <person name="Tapia R."/>
            <person name="Johnson S."/>
            <person name="Bishop-Lilly K.A."/>
            <person name="Detter C."/>
            <person name="Han C."/>
            <person name="Sozhamannan S."/>
            <person name="Rosenzweig C.N."/>
            <person name="Skowronski E.W."/>
        </authorList>
    </citation>
    <scope>NUCLEOTIDE SEQUENCE [LARGE SCALE GENOMIC DNA]</scope>
    <source>
        <strain evidence="6 7">1942</strain>
    </source>
</reference>
<accession>A0ABM5M3Y1</accession>
<dbReference type="Proteomes" id="UP000006867">
    <property type="component" value="Chromosome"/>
</dbReference>
<dbReference type="Pfam" id="PF00358">
    <property type="entry name" value="PTS_EIIA_1"/>
    <property type="match status" value="1"/>
</dbReference>
<evidence type="ECO:0000256" key="2">
    <source>
        <dbReference type="ARBA" id="ARBA00022597"/>
    </source>
</evidence>
<organism evidence="6 7">
    <name type="scientific">Bacillus atrophaeus (strain 1942)</name>
    <dbReference type="NCBI Taxonomy" id="720555"/>
    <lineage>
        <taxon>Bacteria</taxon>
        <taxon>Bacillati</taxon>
        <taxon>Bacillota</taxon>
        <taxon>Bacilli</taxon>
        <taxon>Bacillales</taxon>
        <taxon>Bacillaceae</taxon>
        <taxon>Bacillus</taxon>
    </lineage>
</organism>
<keyword evidence="7" id="KW-1185">Reference proteome</keyword>
<protein>
    <submittedName>
        <fullName evidence="6">Phosphotransferase system (PTS) glucosamine-specific enzyme IICBA component</fullName>
    </submittedName>
</protein>
<gene>
    <name evidence="6" type="ordered locus">BATR1942_19820</name>
</gene>
<dbReference type="InterPro" id="IPR011055">
    <property type="entry name" value="Dup_hybrid_motif"/>
</dbReference>